<dbReference type="Proteomes" id="UP000435985">
    <property type="component" value="Unassembled WGS sequence"/>
</dbReference>
<evidence type="ECO:0000313" key="1">
    <source>
        <dbReference type="EMBL" id="KAA4661583.1"/>
    </source>
</evidence>
<dbReference type="Gene3D" id="3.40.50.450">
    <property type="match status" value="1"/>
</dbReference>
<name>A0A5M5N2T0_BACOV</name>
<dbReference type="RefSeq" id="WP_004308827.1">
    <property type="nucleotide sequence ID" value="NZ_CP081917.1"/>
</dbReference>
<comment type="caution">
    <text evidence="1">The sequence shown here is derived from an EMBL/GenBank/DDBJ whole genome shotgun (WGS) entry which is preliminary data.</text>
</comment>
<evidence type="ECO:0000313" key="2">
    <source>
        <dbReference type="Proteomes" id="UP000435985"/>
    </source>
</evidence>
<reference evidence="1 2" key="1">
    <citation type="journal article" date="2019" name="Nat. Med.">
        <title>A library of human gut bacterial isolates paired with longitudinal multiomics data enables mechanistic microbiome research.</title>
        <authorList>
            <person name="Poyet M."/>
            <person name="Groussin M."/>
            <person name="Gibbons S.M."/>
            <person name="Avila-Pacheco J."/>
            <person name="Jiang X."/>
            <person name="Kearney S.M."/>
            <person name="Perrotta A.R."/>
            <person name="Berdy B."/>
            <person name="Zhao S."/>
            <person name="Lieberman T.D."/>
            <person name="Swanson P.K."/>
            <person name="Smith M."/>
            <person name="Roesemann S."/>
            <person name="Alexander J.E."/>
            <person name="Rich S.A."/>
            <person name="Livny J."/>
            <person name="Vlamakis H."/>
            <person name="Clish C."/>
            <person name="Bullock K."/>
            <person name="Deik A."/>
            <person name="Scott J."/>
            <person name="Pierce K.A."/>
            <person name="Xavier R.J."/>
            <person name="Alm E.J."/>
        </authorList>
    </citation>
    <scope>NUCLEOTIDE SEQUENCE [LARGE SCALE GENOMIC DNA]</scope>
    <source>
        <strain evidence="1 2">BIOML-A14</strain>
    </source>
</reference>
<organism evidence="1 2">
    <name type="scientific">Bacteroides ovatus</name>
    <dbReference type="NCBI Taxonomy" id="28116"/>
    <lineage>
        <taxon>Bacteria</taxon>
        <taxon>Pseudomonadati</taxon>
        <taxon>Bacteroidota</taxon>
        <taxon>Bacteroidia</taxon>
        <taxon>Bacteroidales</taxon>
        <taxon>Bacteroidaceae</taxon>
        <taxon>Bacteroides</taxon>
    </lineage>
</organism>
<proteinExistence type="predicted"/>
<protein>
    <submittedName>
        <fullName evidence="1">Uncharacterized protein</fullName>
    </submittedName>
</protein>
<sequence length="218" mass="24787">MGGKNKRCFVIMPISDTDGYDNGHFTTVYNHLIKPAVIKAGFESIRADDTFKTNIIINSIIQNILDSDIIVCDLSSKNANVFYELGLSHAFNKKVVLIKDNVTNIPFDISGIRVLSYDKSLRIDEVDKSIPEISRYIADTYADDNDAIFPKMDSIALPNGEIAHIGDFLYDKIDHVFAREIIRIEESRIYIVDNKNVRILYLNSDYAKNYTIKDPLLE</sequence>
<gene>
    <name evidence="1" type="ORF">F3B98_22410</name>
</gene>
<dbReference type="AlphaFoldDB" id="A0A5M5N2T0"/>
<dbReference type="EMBL" id="VWFO01000039">
    <property type="protein sequence ID" value="KAA4661583.1"/>
    <property type="molecule type" value="Genomic_DNA"/>
</dbReference>
<accession>A0A5M5N2T0</accession>